<evidence type="ECO:0000259" key="3">
    <source>
        <dbReference type="Pfam" id="PF14638"/>
    </source>
</evidence>
<organism evidence="4 5">
    <name type="scientific">Fasciola gigantica</name>
    <name type="common">Giant liver fluke</name>
    <dbReference type="NCBI Taxonomy" id="46835"/>
    <lineage>
        <taxon>Eukaryota</taxon>
        <taxon>Metazoa</taxon>
        <taxon>Spiralia</taxon>
        <taxon>Lophotrochozoa</taxon>
        <taxon>Platyhelminthes</taxon>
        <taxon>Trematoda</taxon>
        <taxon>Digenea</taxon>
        <taxon>Plagiorchiida</taxon>
        <taxon>Echinostomata</taxon>
        <taxon>Echinostomatoidea</taxon>
        <taxon>Fasciolidae</taxon>
        <taxon>Fasciola</taxon>
    </lineage>
</organism>
<dbReference type="Pfam" id="PF14637">
    <property type="entry name" value="FNIP_M"/>
    <property type="match status" value="1"/>
</dbReference>
<protein>
    <submittedName>
        <fullName evidence="4">Uncharacterized protein</fullName>
    </submittedName>
</protein>
<keyword evidence="5" id="KW-1185">Reference proteome</keyword>
<sequence>MLFEHSTQLSVLVESLVDSTLLIICRAGRGHWSSSASMSEAIEKTYSQFLPSFHDLFSSKLHFPLWTTLNNILYNASDSITTLVIENPQLPVPASSVGSSTDFLVNAESRDTSLMEVYDDFTTLFLRHCLSPLLSRGKESRYFLCQLVTGILTLYPGWVLNLANTQFHQNSYTVPITPLHSSGCSSTPNMLLDQLLTQAGCLNLNLESLGGAIFNCTVLSGQSQKYLLALLYFATYFLRFPSLSSSNESVPDLGKVDLFELEHTRRRSRMNSKTRRKSGSAVSIGGDAPDSGISSQEDLTASLHSSSTGSSPTHTSGMALCMPQLLTRYQCRLAEVAAQLTVAREANAAAAAAMNNSTLQPAGLSIGPCASVVGTSTRLPTEALSVLENSNTTVGLGVGSSSQPRYTEIPLLIEKFVDEPCDQCSCVSTELFPSQTISPSGNTSFPSLPSNFNPTSPIGNPRFSFRAIYDSTPALPTGLSSSQISSPSSPRTTATLAGTGLASQASELARGIGCTPLSSTPTASDLAYRSFEQPATHSVTNHNLIGATVSEHFTTGSVLQATIEQADIFRERLEDQLNRWLCLGPLIVRGMNLSTRKMSHDDDQQGGYRAVSRRTHGHGSQWHACGLLANTDSKTVEVLTLSQKDSPTSTDPLPPGVRFTQRSTRHSFSQSTNMWSGSGLEVGLREPPSGSNRRSSATTDKPHPVPIRSAPLVTRLIDQTYLVFERTNCASMALRDLESGLQLFYHKSRVLADLLSHVGPSLLQQPERMTAAASCSVDDLPLLLSTAASYSIPAATILHSHFNEWWFC</sequence>
<evidence type="ECO:0000259" key="2">
    <source>
        <dbReference type="Pfam" id="PF14637"/>
    </source>
</evidence>
<dbReference type="InterPro" id="IPR028086">
    <property type="entry name" value="FNIP_C_dom"/>
</dbReference>
<accession>A0A504ZC09</accession>
<reference evidence="4 5" key="1">
    <citation type="submission" date="2019-04" db="EMBL/GenBank/DDBJ databases">
        <title>Annotation for the trematode Fasciola gigantica.</title>
        <authorList>
            <person name="Choi Y.-J."/>
        </authorList>
    </citation>
    <scope>NUCLEOTIDE SEQUENCE [LARGE SCALE GENOMIC DNA]</scope>
    <source>
        <strain evidence="4">Uganda_cow_1</strain>
    </source>
</reference>
<feature type="compositionally biased region" description="Polar residues" evidence="1">
    <location>
        <begin position="642"/>
        <end position="651"/>
    </location>
</feature>
<feature type="compositionally biased region" description="Basic residues" evidence="1">
    <location>
        <begin position="267"/>
        <end position="278"/>
    </location>
</feature>
<dbReference type="EMBL" id="SUNJ01001425">
    <property type="protein sequence ID" value="TPP66780.1"/>
    <property type="molecule type" value="Genomic_DNA"/>
</dbReference>
<feature type="domain" description="Folliculin-interacting protein C-terminal" evidence="3">
    <location>
        <begin position="549"/>
        <end position="791"/>
    </location>
</feature>
<dbReference type="STRING" id="46835.A0A504ZC09"/>
<feature type="region of interest" description="Disordered" evidence="1">
    <location>
        <begin position="642"/>
        <end position="707"/>
    </location>
</feature>
<dbReference type="OrthoDB" id="6267753at2759"/>
<name>A0A504ZC09_FASGI</name>
<dbReference type="Pfam" id="PF14638">
    <property type="entry name" value="FNIP_C"/>
    <property type="match status" value="1"/>
</dbReference>
<feature type="domain" description="Folliculin-interacting protein middle" evidence="2">
    <location>
        <begin position="133"/>
        <end position="240"/>
    </location>
</feature>
<evidence type="ECO:0000313" key="5">
    <source>
        <dbReference type="Proteomes" id="UP000316759"/>
    </source>
</evidence>
<evidence type="ECO:0000256" key="1">
    <source>
        <dbReference type="SAM" id="MobiDB-lite"/>
    </source>
</evidence>
<feature type="region of interest" description="Disordered" evidence="1">
    <location>
        <begin position="267"/>
        <end position="315"/>
    </location>
</feature>
<gene>
    <name evidence="4" type="ORF">FGIG_02667</name>
</gene>
<evidence type="ECO:0000313" key="4">
    <source>
        <dbReference type="EMBL" id="TPP66780.1"/>
    </source>
</evidence>
<dbReference type="Proteomes" id="UP000316759">
    <property type="component" value="Unassembled WGS sequence"/>
</dbReference>
<feature type="compositionally biased region" description="Polar residues" evidence="1">
    <location>
        <begin position="689"/>
        <end position="699"/>
    </location>
</feature>
<feature type="compositionally biased region" description="Polar residues" evidence="1">
    <location>
        <begin position="660"/>
        <end position="676"/>
    </location>
</feature>
<feature type="compositionally biased region" description="Low complexity" evidence="1">
    <location>
        <begin position="299"/>
        <end position="315"/>
    </location>
</feature>
<dbReference type="InterPro" id="IPR028085">
    <property type="entry name" value="FNIP_mid_dom"/>
</dbReference>
<dbReference type="AlphaFoldDB" id="A0A504ZC09"/>
<proteinExistence type="predicted"/>
<comment type="caution">
    <text evidence="4">The sequence shown here is derived from an EMBL/GenBank/DDBJ whole genome shotgun (WGS) entry which is preliminary data.</text>
</comment>